<accession>A0ACC2NEI6</accession>
<sequence length="428" mass="49055">MWTPSAFIIIVMAVQNINTIQVTQILGSLSPQERLFFSKDSLRNGLTKFPYAICGLINNFDQYEISCEVHLGSSLDRVKTSQSCGTYRYIRSWAKKLWDSNIKFDVGTLADSNKTIISFEEPAVDGYHNVKRTVIIWDMTTCSKKILEFFYIHVDSDDSDDSEFTPHESYIIMHGNMFEVIVADDSKCQIFRGLCRLTYDANGKLQKVSFPFPIDMVAAEVGLIENSSHKKGYYAVEYRNISRGKISARRITEHGYSRQFDTELDANLLMNTSVSTAHDLFTLCELRYLGEGLRGDAHLIQCCQFDSETGEYRFSATYHYPVAINTISIHNIPSRGFWIAALGCGRKSKERRCELSVGRVEAFDRDWQFYKYELETDCSGGKNEIMLDIEHIYDTQYCFNVLCTSKARGHRDLSFSRKCITLAYKVLE</sequence>
<name>A0ACC2NEI6_9HYME</name>
<keyword evidence="2" id="KW-1185">Reference proteome</keyword>
<reference evidence="1" key="1">
    <citation type="submission" date="2023-04" db="EMBL/GenBank/DDBJ databases">
        <title>A chromosome-level genome assembly of the parasitoid wasp Eretmocerus hayati.</title>
        <authorList>
            <person name="Zhong Y."/>
            <person name="Liu S."/>
            <person name="Liu Y."/>
        </authorList>
    </citation>
    <scope>NUCLEOTIDE SEQUENCE</scope>
    <source>
        <strain evidence="1">ZJU_SS_LIU_2023</strain>
    </source>
</reference>
<comment type="caution">
    <text evidence="1">The sequence shown here is derived from an EMBL/GenBank/DDBJ whole genome shotgun (WGS) entry which is preliminary data.</text>
</comment>
<dbReference type="EMBL" id="CM056743">
    <property type="protein sequence ID" value="KAJ8669575.1"/>
    <property type="molecule type" value="Genomic_DNA"/>
</dbReference>
<organism evidence="1 2">
    <name type="scientific">Eretmocerus hayati</name>
    <dbReference type="NCBI Taxonomy" id="131215"/>
    <lineage>
        <taxon>Eukaryota</taxon>
        <taxon>Metazoa</taxon>
        <taxon>Ecdysozoa</taxon>
        <taxon>Arthropoda</taxon>
        <taxon>Hexapoda</taxon>
        <taxon>Insecta</taxon>
        <taxon>Pterygota</taxon>
        <taxon>Neoptera</taxon>
        <taxon>Endopterygota</taxon>
        <taxon>Hymenoptera</taxon>
        <taxon>Apocrita</taxon>
        <taxon>Proctotrupomorpha</taxon>
        <taxon>Chalcidoidea</taxon>
        <taxon>Aphelinidae</taxon>
        <taxon>Aphelininae</taxon>
        <taxon>Eretmocerus</taxon>
    </lineage>
</organism>
<evidence type="ECO:0000313" key="2">
    <source>
        <dbReference type="Proteomes" id="UP001239111"/>
    </source>
</evidence>
<dbReference type="Proteomes" id="UP001239111">
    <property type="component" value="Chromosome 3"/>
</dbReference>
<protein>
    <submittedName>
        <fullName evidence="1">Uncharacterized protein</fullName>
    </submittedName>
</protein>
<gene>
    <name evidence="1" type="ORF">QAD02_000834</name>
</gene>
<evidence type="ECO:0000313" key="1">
    <source>
        <dbReference type="EMBL" id="KAJ8669575.1"/>
    </source>
</evidence>
<proteinExistence type="predicted"/>